<keyword evidence="2" id="KW-1185">Reference proteome</keyword>
<reference evidence="1 2" key="1">
    <citation type="journal article" date="2012" name="BMC Genomics">
        <title>Comparative genomics of bacteria in the genus Providencia isolated from wild Drosophila melanogaster.</title>
        <authorList>
            <person name="Galac M.R."/>
            <person name="Lazzaro B.P."/>
        </authorList>
    </citation>
    <scope>NUCLEOTIDE SEQUENCE [LARGE SCALE GENOMIC DNA]</scope>
    <source>
        <strain evidence="1 2">DSM 19967</strain>
    </source>
</reference>
<dbReference type="EMBL" id="AKKN01000007">
    <property type="protein sequence ID" value="EKT58357.1"/>
    <property type="molecule type" value="Genomic_DNA"/>
</dbReference>
<evidence type="ECO:0000313" key="2">
    <source>
        <dbReference type="Proteomes" id="UP000010290"/>
    </source>
</evidence>
<accession>K8WLL6</accession>
<proteinExistence type="predicted"/>
<gene>
    <name evidence="1" type="ORF">OO7_06534</name>
</gene>
<dbReference type="AlphaFoldDB" id="K8WLL6"/>
<evidence type="ECO:0000313" key="1">
    <source>
        <dbReference type="EMBL" id="EKT58357.1"/>
    </source>
</evidence>
<dbReference type="Proteomes" id="UP000010290">
    <property type="component" value="Chromosome"/>
</dbReference>
<comment type="caution">
    <text evidence="1">The sequence shown here is derived from an EMBL/GenBank/DDBJ whole genome shotgun (WGS) entry which is preliminary data.</text>
</comment>
<sequence>MIKQQITSHFFISKIEKSRYINKEIFTLTLAKNDKSKRINERKNKSAVENNLMHLNQAISRARFHQKIKEKQCIKE</sequence>
<protein>
    <submittedName>
        <fullName evidence="1">Uncharacterized protein</fullName>
    </submittedName>
</protein>
<dbReference type="HOGENOM" id="CLU_2651586_0_0_6"/>
<dbReference type="RefSeq" id="WP_008915157.1">
    <property type="nucleotide sequence ID" value="NZ_CM001773.1"/>
</dbReference>
<name>K8WLL6_9GAMM</name>
<organism evidence="1 2">
    <name type="scientific">Providencia sneebia DSM 19967</name>
    <dbReference type="NCBI Taxonomy" id="1141660"/>
    <lineage>
        <taxon>Bacteria</taxon>
        <taxon>Pseudomonadati</taxon>
        <taxon>Pseudomonadota</taxon>
        <taxon>Gammaproteobacteria</taxon>
        <taxon>Enterobacterales</taxon>
        <taxon>Morganellaceae</taxon>
        <taxon>Providencia</taxon>
    </lineage>
</organism>
<dbReference type="PATRIC" id="fig|1141660.3.peg.1312"/>